<feature type="domain" description="Guanylate kinase-like" evidence="4">
    <location>
        <begin position="351"/>
        <end position="567"/>
    </location>
</feature>
<gene>
    <name evidence="5" type="ORF">ACOF00016_LOCUS116</name>
</gene>
<feature type="signal peptide" evidence="3">
    <location>
        <begin position="1"/>
        <end position="21"/>
    </location>
</feature>
<name>A0A7S3KXT1_9STRA</name>
<protein>
    <recommendedName>
        <fullName evidence="4">Guanylate kinase-like domain-containing protein</fullName>
    </recommendedName>
</protein>
<feature type="chain" id="PRO_5030772979" description="Guanylate kinase-like domain-containing protein" evidence="3">
    <location>
        <begin position="22"/>
        <end position="571"/>
    </location>
</feature>
<dbReference type="EMBL" id="HBIM01000132">
    <property type="protein sequence ID" value="CAE0401739.1"/>
    <property type="molecule type" value="Transcribed_RNA"/>
</dbReference>
<proteinExistence type="predicted"/>
<keyword evidence="2" id="KW-0812">Transmembrane</keyword>
<keyword evidence="2" id="KW-1133">Transmembrane helix</keyword>
<dbReference type="SUPFAM" id="SSF52540">
    <property type="entry name" value="P-loop containing nucleoside triphosphate hydrolases"/>
    <property type="match status" value="1"/>
</dbReference>
<dbReference type="InterPro" id="IPR008144">
    <property type="entry name" value="Guanylate_kin-like_dom"/>
</dbReference>
<keyword evidence="2" id="KW-0472">Membrane</keyword>
<dbReference type="PROSITE" id="PS50052">
    <property type="entry name" value="GUANYLATE_KINASE_2"/>
    <property type="match status" value="1"/>
</dbReference>
<accession>A0A7S3KXT1</accession>
<feature type="region of interest" description="Disordered" evidence="1">
    <location>
        <begin position="53"/>
        <end position="77"/>
    </location>
</feature>
<dbReference type="InterPro" id="IPR027417">
    <property type="entry name" value="P-loop_NTPase"/>
</dbReference>
<evidence type="ECO:0000256" key="2">
    <source>
        <dbReference type="SAM" id="Phobius"/>
    </source>
</evidence>
<feature type="transmembrane region" description="Helical" evidence="2">
    <location>
        <begin position="243"/>
        <end position="262"/>
    </location>
</feature>
<reference evidence="5" key="1">
    <citation type="submission" date="2021-01" db="EMBL/GenBank/DDBJ databases">
        <authorList>
            <person name="Corre E."/>
            <person name="Pelletier E."/>
            <person name="Niang G."/>
            <person name="Scheremetjew M."/>
            <person name="Finn R."/>
            <person name="Kale V."/>
            <person name="Holt S."/>
            <person name="Cochrane G."/>
            <person name="Meng A."/>
            <person name="Brown T."/>
            <person name="Cohen L."/>
        </authorList>
    </citation>
    <scope>NUCLEOTIDE SEQUENCE</scope>
    <source>
        <strain evidence="5">CCMP127</strain>
    </source>
</reference>
<evidence type="ECO:0000256" key="1">
    <source>
        <dbReference type="SAM" id="MobiDB-lite"/>
    </source>
</evidence>
<feature type="compositionally biased region" description="Low complexity" evidence="1">
    <location>
        <begin position="65"/>
        <end position="75"/>
    </location>
</feature>
<sequence length="571" mass="60982">MRLSLLVGLCAWSASIQNTAAFVPTQSNVGNHRQIVSVVVQSRLLLPSFSSTLKSSQSGYVPPEKSSSSAAAKKPPLLPKPGDIVRFYDLDGGNARGQVLIGKLSYISTKIGSERAWTAEITELEDVGDGYYADYGSRKRQWKRTTRDLSAVSPVSASFVRSENAYKVPISAETGLPKVRAETYDLDQYPGPVALAAQSVNQDVVQADAVLYNALKGRLFRYAALAGLTGTLVADLTKGTDFAIIYGAGFVASLAYLFLLSLKTDTLTAGAGNGGFAQKFSNLRFGMPVFVLFGVALYNQSLGDANPVGTSGNLLQYVTAEQFAAAVVGFLTYRLPLFVVQIQSAFETDGNAGVALPGSAGIALQMVTQDSPVATPVSTGTSSLQDMPTVLLVSGPQATGRPELVQQLVASDNRFVKPTFLDKVQDPATYERLDQRSELLSVVDGRYGLTAANLVASAKEAATSNKVVVVDASVPLAQQLTKVAGLRLVGVWVGLDSVQDFETRIKADIANGKITIPEDDTAESVIRARIKDIVKEIEYGLSSGIFEFTVLNRDPETSIKQLQQAGNYCFK</sequence>
<organism evidence="5">
    <name type="scientific">Amphora coffeiformis</name>
    <dbReference type="NCBI Taxonomy" id="265554"/>
    <lineage>
        <taxon>Eukaryota</taxon>
        <taxon>Sar</taxon>
        <taxon>Stramenopiles</taxon>
        <taxon>Ochrophyta</taxon>
        <taxon>Bacillariophyta</taxon>
        <taxon>Bacillariophyceae</taxon>
        <taxon>Bacillariophycidae</taxon>
        <taxon>Thalassiophysales</taxon>
        <taxon>Catenulaceae</taxon>
        <taxon>Amphora</taxon>
    </lineage>
</organism>
<evidence type="ECO:0000256" key="3">
    <source>
        <dbReference type="SAM" id="SignalP"/>
    </source>
</evidence>
<dbReference type="AlphaFoldDB" id="A0A7S3KXT1"/>
<keyword evidence="3" id="KW-0732">Signal</keyword>
<evidence type="ECO:0000259" key="4">
    <source>
        <dbReference type="PROSITE" id="PS50052"/>
    </source>
</evidence>
<dbReference type="Gene3D" id="3.40.50.300">
    <property type="entry name" value="P-loop containing nucleotide triphosphate hydrolases"/>
    <property type="match status" value="1"/>
</dbReference>
<feature type="transmembrane region" description="Helical" evidence="2">
    <location>
        <begin position="283"/>
        <end position="302"/>
    </location>
</feature>
<evidence type="ECO:0000313" key="5">
    <source>
        <dbReference type="EMBL" id="CAE0401739.1"/>
    </source>
</evidence>